<comment type="caution">
    <text evidence="1">The sequence shown here is derived from an EMBL/GenBank/DDBJ whole genome shotgun (WGS) entry which is preliminary data.</text>
</comment>
<dbReference type="EMBL" id="CM045878">
    <property type="protein sequence ID" value="KAI7939931.1"/>
    <property type="molecule type" value="Genomic_DNA"/>
</dbReference>
<organism evidence="1 2">
    <name type="scientific">Puccinia striiformis f. sp. tritici</name>
    <dbReference type="NCBI Taxonomy" id="168172"/>
    <lineage>
        <taxon>Eukaryota</taxon>
        <taxon>Fungi</taxon>
        <taxon>Dikarya</taxon>
        <taxon>Basidiomycota</taxon>
        <taxon>Pucciniomycotina</taxon>
        <taxon>Pucciniomycetes</taxon>
        <taxon>Pucciniales</taxon>
        <taxon>Pucciniaceae</taxon>
        <taxon>Puccinia</taxon>
    </lineage>
</organism>
<reference evidence="2" key="1">
    <citation type="journal article" date="2018" name="BMC Genomics">
        <title>Genomic insights into host adaptation between the wheat stripe rust pathogen (Puccinia striiformis f. sp. tritici) and the barley stripe rust pathogen (Puccinia striiformis f. sp. hordei).</title>
        <authorList>
            <person name="Xia C."/>
            <person name="Wang M."/>
            <person name="Yin C."/>
            <person name="Cornejo O.E."/>
            <person name="Hulbert S.H."/>
            <person name="Chen X."/>
        </authorList>
    </citation>
    <scope>NUCLEOTIDE SEQUENCE [LARGE SCALE GENOMIC DNA]</scope>
    <source>
        <strain evidence="2">93-210</strain>
    </source>
</reference>
<reference evidence="2" key="2">
    <citation type="journal article" date="2018" name="Mol. Plant Microbe Interact.">
        <title>Genome sequence resources for the wheat stripe rust pathogen (Puccinia striiformis f. sp. tritici) and the barley stripe rust pathogen (Puccinia striiformis f. sp. hordei).</title>
        <authorList>
            <person name="Xia C."/>
            <person name="Wang M."/>
            <person name="Yin C."/>
            <person name="Cornejo O.E."/>
            <person name="Hulbert S.H."/>
            <person name="Chen X."/>
        </authorList>
    </citation>
    <scope>NUCLEOTIDE SEQUENCE [LARGE SCALE GENOMIC DNA]</scope>
    <source>
        <strain evidence="2">93-210</strain>
    </source>
</reference>
<name>A0ACC0DV73_9BASI</name>
<keyword evidence="2" id="KW-1185">Reference proteome</keyword>
<evidence type="ECO:0000313" key="2">
    <source>
        <dbReference type="Proteomes" id="UP001060170"/>
    </source>
</evidence>
<reference evidence="1 2" key="3">
    <citation type="journal article" date="2022" name="Microbiol. Spectr.">
        <title>Folding features and dynamics of 3D genome architecture in plant fungal pathogens.</title>
        <authorList>
            <person name="Xia C."/>
        </authorList>
    </citation>
    <scope>NUCLEOTIDE SEQUENCE [LARGE SCALE GENOMIC DNA]</scope>
    <source>
        <strain evidence="1 2">93-210</strain>
    </source>
</reference>
<accession>A0ACC0DV73</accession>
<protein>
    <submittedName>
        <fullName evidence="1">Uncharacterized protein</fullName>
    </submittedName>
</protein>
<dbReference type="Proteomes" id="UP001060170">
    <property type="component" value="Chromosome 14"/>
</dbReference>
<evidence type="ECO:0000313" key="1">
    <source>
        <dbReference type="EMBL" id="KAI7939931.1"/>
    </source>
</evidence>
<sequence length="78" mass="8887">MRVWGAIAERWKPGALMLHNPRRKPRWLWAIVNQHQAANRLAILSVNGLAFRSNTEETILPGIKWTVTWTSSVTVPSV</sequence>
<gene>
    <name evidence="1" type="ORF">MJO28_013583</name>
</gene>
<proteinExistence type="predicted"/>